<dbReference type="HOGENOM" id="CLU_1712069_0_0_10"/>
<dbReference type="Proteomes" id="UP000007590">
    <property type="component" value="Chromosome"/>
</dbReference>
<keyword evidence="2" id="KW-1185">Reference proteome</keyword>
<protein>
    <submittedName>
        <fullName evidence="1">Uncharacterized protein</fullName>
    </submittedName>
</protein>
<reference evidence="1" key="1">
    <citation type="submission" date="2012-02" db="EMBL/GenBank/DDBJ databases">
        <title>The complete genome of Solitalea canadensis DSM 3403.</title>
        <authorList>
            <consortium name="US DOE Joint Genome Institute (JGI-PGF)"/>
            <person name="Lucas S."/>
            <person name="Copeland A."/>
            <person name="Lapidus A."/>
            <person name="Glavina del Rio T."/>
            <person name="Dalin E."/>
            <person name="Tice H."/>
            <person name="Bruce D."/>
            <person name="Goodwin L."/>
            <person name="Pitluck S."/>
            <person name="Peters L."/>
            <person name="Ovchinnikova G."/>
            <person name="Lu M."/>
            <person name="Kyrpides N."/>
            <person name="Mavromatis K."/>
            <person name="Ivanova N."/>
            <person name="Brettin T."/>
            <person name="Detter J.C."/>
            <person name="Han C."/>
            <person name="Larimer F."/>
            <person name="Land M."/>
            <person name="Hauser L."/>
            <person name="Markowitz V."/>
            <person name="Cheng J.-F."/>
            <person name="Hugenholtz P."/>
            <person name="Woyke T."/>
            <person name="Wu D."/>
            <person name="Spring S."/>
            <person name="Schroeder M."/>
            <person name="Kopitz M."/>
            <person name="Brambilla E."/>
            <person name="Klenk H.-P."/>
            <person name="Eisen J.A."/>
        </authorList>
    </citation>
    <scope>NUCLEOTIDE SEQUENCE</scope>
    <source>
        <strain evidence="1">DSM 3403</strain>
    </source>
</reference>
<sequence>MISIAWLSISSCEKKDPVIDQIDMSAALMNKKWVLITQTREPAVDLDADGTPDQDVYAHRADCMKDDFIVFKEQEVFEGNAGVIKCYEEPQTTMATWVLDAKNAKVSVTDAAKNVKTWEILELSNTLLKVKYVWATGYNQNITLTDVLTFEAR</sequence>
<dbReference type="AlphaFoldDB" id="H8KRT0"/>
<evidence type="ECO:0000313" key="2">
    <source>
        <dbReference type="Proteomes" id="UP000007590"/>
    </source>
</evidence>
<accession>H8KRT0</accession>
<dbReference type="EMBL" id="CP003349">
    <property type="protein sequence ID" value="AFD07718.1"/>
    <property type="molecule type" value="Genomic_DNA"/>
</dbReference>
<dbReference type="STRING" id="929556.Solca_2684"/>
<gene>
    <name evidence="1" type="ordered locus">Solca_2684</name>
</gene>
<organism evidence="1 2">
    <name type="scientific">Solitalea canadensis (strain ATCC 29591 / DSM 3403 / JCM 21819 / LMG 8368 / NBRC 15130 / NCIMB 12057 / USAM 9D)</name>
    <name type="common">Flexibacter canadensis</name>
    <dbReference type="NCBI Taxonomy" id="929556"/>
    <lineage>
        <taxon>Bacteria</taxon>
        <taxon>Pseudomonadati</taxon>
        <taxon>Bacteroidota</taxon>
        <taxon>Sphingobacteriia</taxon>
        <taxon>Sphingobacteriales</taxon>
        <taxon>Sphingobacteriaceae</taxon>
        <taxon>Solitalea</taxon>
    </lineage>
</organism>
<evidence type="ECO:0000313" key="1">
    <source>
        <dbReference type="EMBL" id="AFD07718.1"/>
    </source>
</evidence>
<name>H8KRT0_SOLCM</name>
<dbReference type="KEGG" id="scn:Solca_2684"/>
<proteinExistence type="predicted"/>